<dbReference type="Proteomes" id="UP001152320">
    <property type="component" value="Chromosome 14"/>
</dbReference>
<feature type="compositionally biased region" description="Polar residues" evidence="1">
    <location>
        <begin position="77"/>
        <end position="86"/>
    </location>
</feature>
<dbReference type="PANTHER" id="PTHR46534:SF1">
    <property type="entry name" value="IGGFC-BINDING PROTEIN N-TERMINAL DOMAIN-CONTAINING PROTEIN"/>
    <property type="match status" value="1"/>
</dbReference>
<evidence type="ECO:0000313" key="4">
    <source>
        <dbReference type="Proteomes" id="UP001152320"/>
    </source>
</evidence>
<dbReference type="AlphaFoldDB" id="A0A9Q1H1R4"/>
<dbReference type="PANTHER" id="PTHR46534">
    <property type="entry name" value="IGGFC_BINDING DOMAIN-CONTAINING PROTEIN"/>
    <property type="match status" value="1"/>
</dbReference>
<dbReference type="OrthoDB" id="10005154at2759"/>
<organism evidence="3 4">
    <name type="scientific">Holothuria leucospilota</name>
    <name type="common">Black long sea cucumber</name>
    <name type="synonym">Mertensiothuria leucospilota</name>
    <dbReference type="NCBI Taxonomy" id="206669"/>
    <lineage>
        <taxon>Eukaryota</taxon>
        <taxon>Metazoa</taxon>
        <taxon>Echinodermata</taxon>
        <taxon>Eleutherozoa</taxon>
        <taxon>Echinozoa</taxon>
        <taxon>Holothuroidea</taxon>
        <taxon>Aspidochirotacea</taxon>
        <taxon>Aspidochirotida</taxon>
        <taxon>Holothuriidae</taxon>
        <taxon>Holothuria</taxon>
    </lineage>
</organism>
<protein>
    <recommendedName>
        <fullName evidence="2">IgGFc-binding protein N-terminal domain-containing protein</fullName>
    </recommendedName>
</protein>
<dbReference type="EMBL" id="JAIZAY010000014">
    <property type="protein sequence ID" value="KAJ8028861.1"/>
    <property type="molecule type" value="Genomic_DNA"/>
</dbReference>
<accession>A0A9Q1H1R4</accession>
<dbReference type="InterPro" id="IPR035234">
    <property type="entry name" value="IgGFc-bd_N"/>
</dbReference>
<feature type="compositionally biased region" description="Basic and acidic residues" evidence="1">
    <location>
        <begin position="103"/>
        <end position="113"/>
    </location>
</feature>
<sequence length="568" mass="62807">MIFRYKEECSYILSASGNNNEPVCYLKTKLDDTNTQITKIDCAEAGNFHWSQVKRFETRSAVSMTELMVENDGIRAPSTSSQTGKHQYQDDSEISPSTAPQDTSKRETEIRYEDTEETSSNSPYLMSMAATEVNQAPSTGAETSSMMDQGDTDCTSHVVAEQRKGTFRFSGAVHYYAFTFLPIENFEKALTAAVEIYIASSSSVTVHGTIFFPFQSTANISFTLAYGQDDVWELPLTIVPRESDINSKISTTIVVETDEKVTVVGHQRCQGSYNRATAFRVRDVASLGTEYLLLAYRAIGITQAGIVALNDGTSVRINGSLQNLDKYEAFYFGGLYDVTGTNVTSNQPVSVLVGNQGDKIPSTLIGHDADYEHLEPRHYSWGQRFLVPPFPLVQTLHYEYTVRIVAKYDGTNVTLSTKDSNQTHVYVMQGNVITRFVDSRNVLEITSSKPILVAKFLTGVNTLYSMVFIPPVNSLSAKSVVIRVLESTESAFINVWLTEGNEPTAISFSGSVAGTWEFIHNDTNGNSIVQMSLTENVTTYTLHSNGNFGIAAVIYGKCHNSYYTNLLP</sequence>
<gene>
    <name evidence="3" type="ORF">HOLleu_28107</name>
</gene>
<comment type="caution">
    <text evidence="3">The sequence shown here is derived from an EMBL/GenBank/DDBJ whole genome shotgun (WGS) entry which is preliminary data.</text>
</comment>
<evidence type="ECO:0000313" key="3">
    <source>
        <dbReference type="EMBL" id="KAJ8028861.1"/>
    </source>
</evidence>
<proteinExistence type="predicted"/>
<keyword evidence="4" id="KW-1185">Reference proteome</keyword>
<evidence type="ECO:0000256" key="1">
    <source>
        <dbReference type="SAM" id="MobiDB-lite"/>
    </source>
</evidence>
<dbReference type="Pfam" id="PF17517">
    <property type="entry name" value="IgGFc_binding"/>
    <property type="match status" value="1"/>
</dbReference>
<feature type="region of interest" description="Disordered" evidence="1">
    <location>
        <begin position="71"/>
        <end position="123"/>
    </location>
</feature>
<reference evidence="3" key="1">
    <citation type="submission" date="2021-10" db="EMBL/GenBank/DDBJ databases">
        <title>Tropical sea cucumber genome reveals ecological adaptation and Cuvierian tubules defense mechanism.</title>
        <authorList>
            <person name="Chen T."/>
        </authorList>
    </citation>
    <scope>NUCLEOTIDE SEQUENCE</scope>
    <source>
        <strain evidence="3">Nanhai2018</strain>
        <tissue evidence="3">Muscle</tissue>
    </source>
</reference>
<feature type="domain" description="IgGFc-binding protein N-terminal" evidence="2">
    <location>
        <begin position="281"/>
        <end position="551"/>
    </location>
</feature>
<name>A0A9Q1H1R4_HOLLE</name>
<evidence type="ECO:0000259" key="2">
    <source>
        <dbReference type="Pfam" id="PF17517"/>
    </source>
</evidence>